<comment type="caution">
    <text evidence="2">The sequence shown here is derived from an EMBL/GenBank/DDBJ whole genome shotgun (WGS) entry which is preliminary data.</text>
</comment>
<keyword evidence="3" id="KW-1185">Reference proteome</keyword>
<feature type="region of interest" description="Disordered" evidence="1">
    <location>
        <begin position="81"/>
        <end position="152"/>
    </location>
</feature>
<organism evidence="2 3">
    <name type="scientific">Methylobacterium cerastii</name>
    <dbReference type="NCBI Taxonomy" id="932741"/>
    <lineage>
        <taxon>Bacteria</taxon>
        <taxon>Pseudomonadati</taxon>
        <taxon>Pseudomonadota</taxon>
        <taxon>Alphaproteobacteria</taxon>
        <taxon>Hyphomicrobiales</taxon>
        <taxon>Methylobacteriaceae</taxon>
        <taxon>Methylobacterium</taxon>
    </lineage>
</organism>
<name>A0ABQ4QK32_9HYPH</name>
<evidence type="ECO:0000313" key="3">
    <source>
        <dbReference type="Proteomes" id="UP001055117"/>
    </source>
</evidence>
<proteinExistence type="predicted"/>
<accession>A0ABQ4QK32</accession>
<reference evidence="2 3" key="1">
    <citation type="journal article" date="2021" name="Front. Microbiol.">
        <title>Comprehensive Comparative Genomics and Phenotyping of Methylobacterium Species.</title>
        <authorList>
            <person name="Alessa O."/>
            <person name="Ogura Y."/>
            <person name="Fujitani Y."/>
            <person name="Takami H."/>
            <person name="Hayashi T."/>
            <person name="Sahin N."/>
            <person name="Tani A."/>
        </authorList>
    </citation>
    <scope>NUCLEOTIDE SEQUENCE [LARGE SCALE GENOMIC DNA]</scope>
    <source>
        <strain evidence="2 3">DSM 23679</strain>
    </source>
</reference>
<evidence type="ECO:0000313" key="2">
    <source>
        <dbReference type="EMBL" id="GJD45614.1"/>
    </source>
</evidence>
<dbReference type="EMBL" id="BPQG01000053">
    <property type="protein sequence ID" value="GJD45614.1"/>
    <property type="molecule type" value="Genomic_DNA"/>
</dbReference>
<sequence>MDSGRIKTFASITGLFATIVGVGAYAIVSLTPNVDYTPPPKGSFLQDPSQSIASTLAPTNANEGSTILPPILPPVRRGGAEIAAKQAGDSQDATQGLAASEMAEDRSSQILEPRRSQRMSAAPASPTTLPSLSRAPNVHTTPPMRPIRPQPANVLTPSEILRLKRSLRLTPEQEQHWPPVEAVLADIGAQQMILARSGQNTADAFGSQTSMRIYFAAKPLLGLMREDQKAQIRVRARAMGLESIASYL</sequence>
<protein>
    <submittedName>
        <fullName evidence="2">Uncharacterized protein</fullName>
    </submittedName>
</protein>
<gene>
    <name evidence="2" type="ORF">AFCDBAGC_3488</name>
</gene>
<dbReference type="Proteomes" id="UP001055117">
    <property type="component" value="Unassembled WGS sequence"/>
</dbReference>
<feature type="compositionally biased region" description="Basic and acidic residues" evidence="1">
    <location>
        <begin position="103"/>
        <end position="115"/>
    </location>
</feature>
<evidence type="ECO:0000256" key="1">
    <source>
        <dbReference type="SAM" id="MobiDB-lite"/>
    </source>
</evidence>